<feature type="region of interest" description="Disordered" evidence="1">
    <location>
        <begin position="414"/>
        <end position="477"/>
    </location>
</feature>
<dbReference type="Gene3D" id="2.170.120.40">
    <property type="entry name" value="YbbR-like domain"/>
    <property type="match status" value="2"/>
</dbReference>
<dbReference type="Gene3D" id="2.170.120.30">
    <property type="match status" value="2"/>
</dbReference>
<accession>A0A2R5EIK5</accession>
<organism evidence="2 3">
    <name type="scientific">Paenibacillus agaridevorans</name>
    <dbReference type="NCBI Taxonomy" id="171404"/>
    <lineage>
        <taxon>Bacteria</taxon>
        <taxon>Bacillati</taxon>
        <taxon>Bacillota</taxon>
        <taxon>Bacilli</taxon>
        <taxon>Bacillales</taxon>
        <taxon>Paenibacillaceae</taxon>
        <taxon>Paenibacillus</taxon>
    </lineage>
</organism>
<dbReference type="PANTHER" id="PTHR37804:SF1">
    <property type="entry name" value="CDAA REGULATORY PROTEIN CDAR"/>
    <property type="match status" value="1"/>
</dbReference>
<dbReference type="Pfam" id="PF07949">
    <property type="entry name" value="YbbR"/>
    <property type="match status" value="2"/>
</dbReference>
<comment type="caution">
    <text evidence="2">The sequence shown here is derived from an EMBL/GenBank/DDBJ whole genome shotgun (WGS) entry which is preliminary data.</text>
</comment>
<dbReference type="InterPro" id="IPR053154">
    <property type="entry name" value="c-di-AMP_regulator"/>
</dbReference>
<evidence type="ECO:0008006" key="4">
    <source>
        <dbReference type="Google" id="ProtNLM"/>
    </source>
</evidence>
<dbReference type="InterPro" id="IPR012505">
    <property type="entry name" value="YbbR"/>
</dbReference>
<evidence type="ECO:0000313" key="2">
    <source>
        <dbReference type="EMBL" id="GBG05915.1"/>
    </source>
</evidence>
<evidence type="ECO:0000313" key="3">
    <source>
        <dbReference type="Proteomes" id="UP000245202"/>
    </source>
</evidence>
<name>A0A2R5EIK5_9BACL</name>
<dbReference type="PANTHER" id="PTHR37804">
    <property type="entry name" value="CDAA REGULATORY PROTEIN CDAR"/>
    <property type="match status" value="1"/>
</dbReference>
<sequence>MDKWLNHPTALKIVSVVLGLILFAMVHIDPETSPQTTASSVDTKVIEAATIVPTGLDQSKYVMTAMEPTVTKLVVEGSISKLLAASTDDYVVSVDLTDAKPGPQELPLTVKLPRGIKEVQLSPRTVVVQIEEIVTKSFDVQIITEGEPAEGYVMGTPSILTENGSSVEVTLPKDDMERVGVVAVTLNVQDEDKTVSNKKAKVVVYDSEGVEITGAFVTPSTIHAEVPITLPFKQVPLQIRYSGTLDDNLSLVSVRPTIENITVYAQQDKLDTIQVYDGAVLDLSKVKESGKMKVKATPIDGIQAVSPGEIELDVVVEKTATRTLDNLRISVVGAPAGMKAVMRTPESGRMSLQLSGAEAVLADVKETDVVITANVEGLAPGVHTVPLELELPPYIEAVLNDGQPLTASIEIVDESASSGGGETEPPEDIEVGGTPTETPDPGEENSNNSGGSGNETAEEGGASGGDGRNTGTRSLTT</sequence>
<reference evidence="2 3" key="1">
    <citation type="submission" date="2017-08" db="EMBL/GenBank/DDBJ databases">
        <title>Substantial Increase in Enzyme Production by Combined Drug-Resistance Mutations in Paenibacillus agaridevorans.</title>
        <authorList>
            <person name="Tanaka Y."/>
            <person name="Funane K."/>
            <person name="Hosaka T."/>
            <person name="Shiwa Y."/>
            <person name="Fujita N."/>
            <person name="Miyazaki T."/>
            <person name="Yoshikawa H."/>
            <person name="Murakami K."/>
            <person name="Kasahara K."/>
            <person name="Inaoka T."/>
            <person name="Hiraga Y."/>
            <person name="Ochi K."/>
        </authorList>
    </citation>
    <scope>NUCLEOTIDE SEQUENCE [LARGE SCALE GENOMIC DNA]</scope>
    <source>
        <strain evidence="2 3">T-3040</strain>
    </source>
</reference>
<proteinExistence type="predicted"/>
<dbReference type="RefSeq" id="WP_108991350.1">
    <property type="nucleotide sequence ID" value="NZ_BDQX01000028.1"/>
</dbReference>
<evidence type="ECO:0000256" key="1">
    <source>
        <dbReference type="SAM" id="MobiDB-lite"/>
    </source>
</evidence>
<dbReference type="AlphaFoldDB" id="A0A2R5EIK5"/>
<gene>
    <name evidence="2" type="ORF">PAT3040_00400</name>
</gene>
<dbReference type="Proteomes" id="UP000245202">
    <property type="component" value="Unassembled WGS sequence"/>
</dbReference>
<dbReference type="EMBL" id="BDQX01000028">
    <property type="protein sequence ID" value="GBG05915.1"/>
    <property type="molecule type" value="Genomic_DNA"/>
</dbReference>
<protein>
    <recommendedName>
        <fullName evidence="4">YbbR domain-containing protein</fullName>
    </recommendedName>
</protein>
<keyword evidence="3" id="KW-1185">Reference proteome</keyword>